<evidence type="ECO:0000256" key="9">
    <source>
        <dbReference type="ARBA" id="ARBA00023015"/>
    </source>
</evidence>
<evidence type="ECO:0000256" key="6">
    <source>
        <dbReference type="ARBA" id="ARBA00022745"/>
    </source>
</evidence>
<evidence type="ECO:0000259" key="17">
    <source>
        <dbReference type="PROSITE" id="PS50103"/>
    </source>
</evidence>
<keyword evidence="13" id="KW-0539">Nucleus</keyword>
<dbReference type="InterPro" id="IPR004087">
    <property type="entry name" value="KH_dom"/>
</dbReference>
<evidence type="ECO:0000313" key="20">
    <source>
        <dbReference type="EMBL" id="OIW12806.1"/>
    </source>
</evidence>
<dbReference type="FunFam" id="3.30.730.10:FF:000008">
    <property type="entry name" value="AP2 domain-containing protein RAP2.8"/>
    <property type="match status" value="1"/>
</dbReference>
<dbReference type="InterPro" id="IPR000571">
    <property type="entry name" value="Znf_CCCH"/>
</dbReference>
<dbReference type="Gene3D" id="3.30.730.10">
    <property type="entry name" value="AP2/ERF domain"/>
    <property type="match status" value="1"/>
</dbReference>
<dbReference type="GO" id="GO:0008168">
    <property type="term" value="F:methyltransferase activity"/>
    <property type="evidence" value="ECO:0007669"/>
    <property type="project" value="UniProtKB-KW"/>
</dbReference>
<dbReference type="PROSITE" id="PS51032">
    <property type="entry name" value="AP2_ERF"/>
    <property type="match status" value="1"/>
</dbReference>
<feature type="compositionally biased region" description="Acidic residues" evidence="16">
    <location>
        <begin position="659"/>
        <end position="670"/>
    </location>
</feature>
<dbReference type="InterPro" id="IPR003340">
    <property type="entry name" value="B3_DNA-bd"/>
</dbReference>
<keyword evidence="5 15" id="KW-0479">Metal-binding</keyword>
<evidence type="ECO:0000256" key="8">
    <source>
        <dbReference type="ARBA" id="ARBA00022833"/>
    </source>
</evidence>
<evidence type="ECO:0000256" key="3">
    <source>
        <dbReference type="ARBA" id="ARBA00022603"/>
    </source>
</evidence>
<dbReference type="PROSITE" id="PS50103">
    <property type="entry name" value="ZF_C3H1"/>
    <property type="match status" value="1"/>
</dbReference>
<feature type="domain" description="C3H1-type" evidence="17">
    <location>
        <begin position="192"/>
        <end position="220"/>
    </location>
</feature>
<dbReference type="InterPro" id="IPR036612">
    <property type="entry name" value="KH_dom_type_1_sf"/>
</dbReference>
<reference evidence="20 21" key="1">
    <citation type="journal article" date="2017" name="Plant Biotechnol. J.">
        <title>A comprehensive draft genome sequence for lupin (Lupinus angustifolius), an emerging health food: insights into plant-microbe interactions and legume evolution.</title>
        <authorList>
            <person name="Hane J.K."/>
            <person name="Ming Y."/>
            <person name="Kamphuis L.G."/>
            <person name="Nelson M.N."/>
            <person name="Garg G."/>
            <person name="Atkins C.A."/>
            <person name="Bayer P.E."/>
            <person name="Bravo A."/>
            <person name="Bringans S."/>
            <person name="Cannon S."/>
            <person name="Edwards D."/>
            <person name="Foley R."/>
            <person name="Gao L.L."/>
            <person name="Harrison M.J."/>
            <person name="Huang W."/>
            <person name="Hurgobin B."/>
            <person name="Li S."/>
            <person name="Liu C.W."/>
            <person name="McGrath A."/>
            <person name="Morahan G."/>
            <person name="Murray J."/>
            <person name="Weller J."/>
            <person name="Jian J."/>
            <person name="Singh K.B."/>
        </authorList>
    </citation>
    <scope>NUCLEOTIDE SEQUENCE [LARGE SCALE GENOMIC DNA]</scope>
    <source>
        <strain evidence="21">cv. Tanjil</strain>
        <tissue evidence="20">Whole plant</tissue>
    </source>
</reference>
<evidence type="ECO:0000256" key="12">
    <source>
        <dbReference type="ARBA" id="ARBA00023180"/>
    </source>
</evidence>
<dbReference type="InterPro" id="IPR004159">
    <property type="entry name" value="Put_SAM_MeTrfase"/>
</dbReference>
<dbReference type="GO" id="GO:0003723">
    <property type="term" value="F:RNA binding"/>
    <property type="evidence" value="ECO:0007669"/>
    <property type="project" value="UniProtKB-UniRule"/>
</dbReference>
<dbReference type="GO" id="GO:0008270">
    <property type="term" value="F:zinc ion binding"/>
    <property type="evidence" value="ECO:0007669"/>
    <property type="project" value="UniProtKB-KW"/>
</dbReference>
<dbReference type="PANTHER" id="PTHR31140">
    <property type="entry name" value="B3 DOMAIN-CONTAINING TRANSCRIPTION FACTOR ABI3"/>
    <property type="match status" value="1"/>
</dbReference>
<dbReference type="Gene3D" id="2.40.330.10">
    <property type="entry name" value="DNA-binding pseudobarrel domain"/>
    <property type="match status" value="1"/>
</dbReference>
<organism evidence="20 21">
    <name type="scientific">Lupinus angustifolius</name>
    <name type="common">Narrow-leaved blue lupine</name>
    <dbReference type="NCBI Taxonomy" id="3871"/>
    <lineage>
        <taxon>Eukaryota</taxon>
        <taxon>Viridiplantae</taxon>
        <taxon>Streptophyta</taxon>
        <taxon>Embryophyta</taxon>
        <taxon>Tracheophyta</taxon>
        <taxon>Spermatophyta</taxon>
        <taxon>Magnoliopsida</taxon>
        <taxon>eudicotyledons</taxon>
        <taxon>Gunneridae</taxon>
        <taxon>Pentapetalae</taxon>
        <taxon>rosids</taxon>
        <taxon>fabids</taxon>
        <taxon>Fabales</taxon>
        <taxon>Fabaceae</taxon>
        <taxon>Papilionoideae</taxon>
        <taxon>50 kb inversion clade</taxon>
        <taxon>genistoids sensu lato</taxon>
        <taxon>core genistoids</taxon>
        <taxon>Genisteae</taxon>
        <taxon>Lupinus</taxon>
    </lineage>
</organism>
<dbReference type="PANTHER" id="PTHR31140:SF80">
    <property type="entry name" value="AP2_ERF AND B3 DOMAIN TRANSCRIPTION FACTOR"/>
    <property type="match status" value="1"/>
</dbReference>
<keyword evidence="3" id="KW-0489">Methyltransferase</keyword>
<evidence type="ECO:0000256" key="15">
    <source>
        <dbReference type="PROSITE-ProRule" id="PRU00723"/>
    </source>
</evidence>
<dbReference type="Gramene" id="OIW12806">
    <property type="protein sequence ID" value="OIW12806"/>
    <property type="gene ID" value="TanjilG_24739"/>
</dbReference>
<dbReference type="SMART" id="SM00322">
    <property type="entry name" value="KH"/>
    <property type="match status" value="1"/>
</dbReference>
<dbReference type="GO" id="GO:0005634">
    <property type="term" value="C:nucleus"/>
    <property type="evidence" value="ECO:0007669"/>
    <property type="project" value="UniProtKB-SubCell"/>
</dbReference>
<dbReference type="SMART" id="SM00380">
    <property type="entry name" value="AP2"/>
    <property type="match status" value="1"/>
</dbReference>
<dbReference type="GO" id="GO:0003700">
    <property type="term" value="F:DNA-binding transcription factor activity"/>
    <property type="evidence" value="ECO:0007669"/>
    <property type="project" value="InterPro"/>
</dbReference>
<dbReference type="EMBL" id="CM007364">
    <property type="protein sequence ID" value="OIW12806.1"/>
    <property type="molecule type" value="Genomic_DNA"/>
</dbReference>
<dbReference type="Pfam" id="PF00013">
    <property type="entry name" value="KH_1"/>
    <property type="match status" value="1"/>
</dbReference>
<evidence type="ECO:0000256" key="10">
    <source>
        <dbReference type="ARBA" id="ARBA00023125"/>
    </source>
</evidence>
<proteinExistence type="inferred from homology"/>
<dbReference type="Pfam" id="PF02362">
    <property type="entry name" value="B3"/>
    <property type="match status" value="1"/>
</dbReference>
<dbReference type="SUPFAM" id="SSF54791">
    <property type="entry name" value="Eukaryotic type KH-domain (KH-domain type I)"/>
    <property type="match status" value="1"/>
</dbReference>
<gene>
    <name evidence="20" type="ORF">TanjilG_24739</name>
</gene>
<dbReference type="Proteomes" id="UP000188354">
    <property type="component" value="Chromosome LG04"/>
</dbReference>
<keyword evidence="14" id="KW-0694">RNA-binding</keyword>
<evidence type="ECO:0000256" key="2">
    <source>
        <dbReference type="ARBA" id="ARBA00009089"/>
    </source>
</evidence>
<dbReference type="Gene3D" id="4.10.1000.10">
    <property type="entry name" value="Zinc finger, CCCH-type"/>
    <property type="match status" value="1"/>
</dbReference>
<dbReference type="InterPro" id="IPR015300">
    <property type="entry name" value="DNA-bd_pseudobarrel_sf"/>
</dbReference>
<dbReference type="FunFam" id="4.10.1000.10:FF:000003">
    <property type="entry name" value="Zinc finger CCCH domain-containing protein"/>
    <property type="match status" value="1"/>
</dbReference>
<keyword evidence="9" id="KW-0805">Transcription regulation</keyword>
<evidence type="ECO:0000313" key="21">
    <source>
        <dbReference type="Proteomes" id="UP000188354"/>
    </source>
</evidence>
<dbReference type="InterPro" id="IPR016177">
    <property type="entry name" value="DNA-bd_dom_sf"/>
</dbReference>
<evidence type="ECO:0000256" key="14">
    <source>
        <dbReference type="PROSITE-ProRule" id="PRU00117"/>
    </source>
</evidence>
<keyword evidence="21" id="KW-1185">Reference proteome</keyword>
<feature type="compositionally biased region" description="Basic and acidic residues" evidence="16">
    <location>
        <begin position="671"/>
        <end position="680"/>
    </location>
</feature>
<dbReference type="GO" id="GO:0032259">
    <property type="term" value="P:methylation"/>
    <property type="evidence" value="ECO:0007669"/>
    <property type="project" value="UniProtKB-KW"/>
</dbReference>
<dbReference type="InterPro" id="IPR001471">
    <property type="entry name" value="AP2/ERF_dom"/>
</dbReference>
<evidence type="ECO:0000256" key="5">
    <source>
        <dbReference type="ARBA" id="ARBA00022723"/>
    </source>
</evidence>
<dbReference type="CDD" id="cd10017">
    <property type="entry name" value="B3_DNA"/>
    <property type="match status" value="1"/>
</dbReference>
<evidence type="ECO:0000256" key="7">
    <source>
        <dbReference type="ARBA" id="ARBA00022771"/>
    </source>
</evidence>
<evidence type="ECO:0000256" key="16">
    <source>
        <dbReference type="SAM" id="MobiDB-lite"/>
    </source>
</evidence>
<keyword evidence="6" id="KW-0936">Ethylene signaling pathway</keyword>
<dbReference type="AlphaFoldDB" id="A0A4P1RL14"/>
<dbReference type="SMART" id="SM01019">
    <property type="entry name" value="B3"/>
    <property type="match status" value="1"/>
</dbReference>
<evidence type="ECO:0000256" key="13">
    <source>
        <dbReference type="ARBA" id="ARBA00023242"/>
    </source>
</evidence>
<keyword evidence="4" id="KW-0808">Transferase</keyword>
<accession>A0A4P1RL14</accession>
<dbReference type="InterPro" id="IPR036855">
    <property type="entry name" value="Znf_CCCH_sf"/>
</dbReference>
<feature type="zinc finger region" description="C3H1-type" evidence="15">
    <location>
        <begin position="192"/>
        <end position="220"/>
    </location>
</feature>
<keyword evidence="12" id="KW-0325">Glycoprotein</keyword>
<feature type="region of interest" description="Disordered" evidence="16">
    <location>
        <begin position="659"/>
        <end position="685"/>
    </location>
</feature>
<dbReference type="InterPro" id="IPR004088">
    <property type="entry name" value="KH_dom_type_1"/>
</dbReference>
<dbReference type="InterPro" id="IPR044800">
    <property type="entry name" value="LEC2-like"/>
</dbReference>
<keyword evidence="7 15" id="KW-0863">Zinc-finger</keyword>
<dbReference type="SUPFAM" id="SSF54171">
    <property type="entry name" value="DNA-binding domain"/>
    <property type="match status" value="1"/>
</dbReference>
<dbReference type="Pfam" id="PF03141">
    <property type="entry name" value="Methyltransf_29"/>
    <property type="match status" value="1"/>
</dbReference>
<keyword evidence="11" id="KW-0804">Transcription</keyword>
<dbReference type="SUPFAM" id="SSF101936">
    <property type="entry name" value="DNA-binding pseudobarrel domain"/>
    <property type="match status" value="1"/>
</dbReference>
<dbReference type="GO" id="GO:0009873">
    <property type="term" value="P:ethylene-activated signaling pathway"/>
    <property type="evidence" value="ECO:0007669"/>
    <property type="project" value="UniProtKB-KW"/>
</dbReference>
<dbReference type="PROSITE" id="PS50084">
    <property type="entry name" value="KH_TYPE_1"/>
    <property type="match status" value="1"/>
</dbReference>
<comment type="subcellular location">
    <subcellularLocation>
        <location evidence="1">Nucleus</location>
    </subcellularLocation>
</comment>
<evidence type="ECO:0000256" key="4">
    <source>
        <dbReference type="ARBA" id="ARBA00022679"/>
    </source>
</evidence>
<evidence type="ECO:0000259" key="18">
    <source>
        <dbReference type="PROSITE" id="PS50863"/>
    </source>
</evidence>
<dbReference type="PROSITE" id="PS50863">
    <property type="entry name" value="B3"/>
    <property type="match status" value="1"/>
</dbReference>
<name>A0A4P1RL14_LUPAN</name>
<feature type="domain" description="TF-B3" evidence="18">
    <location>
        <begin position="516"/>
        <end position="632"/>
    </location>
</feature>
<keyword evidence="10" id="KW-0238">DNA-binding</keyword>
<dbReference type="CDD" id="cd22464">
    <property type="entry name" value="KH-I_AtC3H36_like"/>
    <property type="match status" value="1"/>
</dbReference>
<dbReference type="InterPro" id="IPR036955">
    <property type="entry name" value="AP2/ERF_dom_sf"/>
</dbReference>
<dbReference type="Pfam" id="PF00642">
    <property type="entry name" value="zf-CCCH"/>
    <property type="match status" value="1"/>
</dbReference>
<keyword evidence="8 15" id="KW-0862">Zinc</keyword>
<dbReference type="SMART" id="SM00356">
    <property type="entry name" value="ZnF_C3H1"/>
    <property type="match status" value="1"/>
</dbReference>
<protein>
    <submittedName>
        <fullName evidence="20">Uncharacterized protein</fullName>
    </submittedName>
</protein>
<dbReference type="Gene3D" id="3.30.1370.10">
    <property type="entry name" value="K Homology domain, type 1"/>
    <property type="match status" value="1"/>
</dbReference>
<comment type="similarity">
    <text evidence="2">Belongs to the AP2/ERF transcription factor family. RAV subfamily.</text>
</comment>
<dbReference type="SUPFAM" id="SSF90229">
    <property type="entry name" value="CCCH zinc finger"/>
    <property type="match status" value="1"/>
</dbReference>
<feature type="domain" description="AP2/ERF" evidence="19">
    <location>
        <begin position="393"/>
        <end position="448"/>
    </location>
</feature>
<evidence type="ECO:0000256" key="1">
    <source>
        <dbReference type="ARBA" id="ARBA00004123"/>
    </source>
</evidence>
<evidence type="ECO:0000256" key="11">
    <source>
        <dbReference type="ARBA" id="ARBA00023163"/>
    </source>
</evidence>
<sequence length="701" mass="77442">MDKCDITDIVIEMQRIIRPEGSIIVRDHIDVLVKVEKIVNQMSTSGCPFGEGCHFLHYVPGGIKAISQVINVGNSPAFPQGGRNPVAPPSFPDGSSPPTVKTRLCSKCTVIGHILLNLIVPLTSAYTPVNNEYTHYTSGCPFGEGCHFLHYVPGGIKAISQVINVGNSPAFPQGGRNPVAPPSFPDGSSPPTVKTRLCSKYNSAGGCKFGDKCHFAHGEWELGKPTAPSYEDPRGFGQMQGNRIGGRVELPPQGHGAAASFGASATAKISINASLAGAVIGKNGVNSKQICRITGAKLSVRDHGSDPNLRNIELEGSFDQIKQASAMVHELILNVSSAASGPPMKNFTSQTSAPANNFKTKMCENFAKDSNAMNFAIDAAKRVRYEENARFQKFKGVVPQQNGHWGAQIYANHQRIWLGTFKSEKEAAMAYDSASVKLRSGESHRNFPWNDQTVQEPQFQSLYSTEAVLSMIKDGIYPSKFATFLRTQTQGDIVSNKCENIRMKIHEENLSCTLLFQKELTPSDVGKLNRLVIPKKHAVTYFPYVCGIAEAKNNDIDVDIEVIFYDNLMRSWKFRYCYWKSSQSFVFTRGWNRFVKDKKLKAKDTIAFYVCEPVNLRKGGEAFSLIDIIYYNDDHERKQCFEVKGDAEQGLRNMLTLSDEEEDEKDEDIGQETKDMKDLDALNSPNNSAQKGLRLFGVCIN</sequence>
<evidence type="ECO:0000259" key="19">
    <source>
        <dbReference type="PROSITE" id="PS51032"/>
    </source>
</evidence>
<dbReference type="GO" id="GO:0003677">
    <property type="term" value="F:DNA binding"/>
    <property type="evidence" value="ECO:0007669"/>
    <property type="project" value="UniProtKB-KW"/>
</dbReference>
<dbReference type="CDD" id="cd00018">
    <property type="entry name" value="AP2"/>
    <property type="match status" value="1"/>
</dbReference>